<feature type="compositionally biased region" description="Gly residues" evidence="17">
    <location>
        <begin position="403"/>
        <end position="412"/>
    </location>
</feature>
<sequence>MKMALDRHEVLFSRLQGRLPDLIAQADHPEMWGIELQMDSMPTRVVLVKFLRANNWDGEAAAEQLVKALKWRRRWRPAELALQEFDHNKFGGLGFVTLHRQVGLDEADEEGAGVGQADARNQVIIWHIYSNIRDKKATFGNFDEYLRFRIALMELGMNLLMLNQVVEPMAFTGEDPYGIIHVHDHDNANLFGFRRVFQSISREIRSILAVAYPEMLAQRYFVNVPGFVSGAYSTAKRLLPFPALRRNYSLSSGAELATKLPSIADSLPREYGGGGGHGFVAGYGLALAMMDPPPDRAGAANQAKEQDPTVSDLPGSSSRDAGAGSSSRDAGAGVGASSQVAGAGSSSHGAGSSSHGAGSNSQGAGASSHGPSAGSQNAGAGHDGVDDVHPGVDAGDSGIDAGEFGGDVNGLA</sequence>
<dbReference type="EMBL" id="LAZP02000014">
    <property type="protein sequence ID" value="PFH62917.1"/>
    <property type="molecule type" value="Genomic_DNA"/>
</dbReference>
<keyword evidence="13 16" id="KW-0472">Membrane</keyword>
<evidence type="ECO:0000313" key="19">
    <source>
        <dbReference type="EMBL" id="PFH62917.1"/>
    </source>
</evidence>
<comment type="similarity">
    <text evidence="3 16">Belongs to the SFH5 family.</text>
</comment>
<keyword evidence="10 16" id="KW-0492">Microsome</keyword>
<dbReference type="PROSITE" id="PS50191">
    <property type="entry name" value="CRAL_TRIO"/>
    <property type="match status" value="1"/>
</dbReference>
<feature type="region of interest" description="Disordered" evidence="17">
    <location>
        <begin position="293"/>
        <end position="412"/>
    </location>
</feature>
<dbReference type="SUPFAM" id="SSF46938">
    <property type="entry name" value="CRAL/TRIO N-terminal domain"/>
    <property type="match status" value="1"/>
</dbReference>
<dbReference type="SMART" id="SM00516">
    <property type="entry name" value="SEC14"/>
    <property type="match status" value="1"/>
</dbReference>
<evidence type="ECO:0000256" key="13">
    <source>
        <dbReference type="ARBA" id="ARBA00023136"/>
    </source>
</evidence>
<dbReference type="AlphaFoldDB" id="A0A2A9PQC0"/>
<dbReference type="OrthoDB" id="75724at2759"/>
<gene>
    <name evidence="19" type="ORF">XA68_11236</name>
</gene>
<dbReference type="InterPro" id="IPR036273">
    <property type="entry name" value="CRAL/TRIO_N_dom_sf"/>
</dbReference>
<dbReference type="PANTHER" id="PTHR47669">
    <property type="entry name" value="PHOSPHATIDYLINOSITOL TRANSFER PROTEIN SFH5"/>
    <property type="match status" value="1"/>
</dbReference>
<comment type="catalytic activity">
    <reaction evidence="14">
        <text>a 1,2-diacyl-sn-glycero-3-phospho-(1D-myo-inositol)(in) = a 1,2-diacyl-sn-glycero-3-phospho-(1D-myo-inositol)(out)</text>
        <dbReference type="Rhea" id="RHEA:38691"/>
        <dbReference type="ChEBI" id="CHEBI:57880"/>
    </reaction>
    <physiologicalReaction direction="left-to-right" evidence="14">
        <dbReference type="Rhea" id="RHEA:38692"/>
    </physiologicalReaction>
</comment>
<keyword evidence="7" id="KW-0349">Heme</keyword>
<keyword evidence="5 16" id="KW-0813">Transport</keyword>
<dbReference type="InterPro" id="IPR036865">
    <property type="entry name" value="CRAL-TRIO_dom_sf"/>
</dbReference>
<evidence type="ECO:0000256" key="5">
    <source>
        <dbReference type="ARBA" id="ARBA00022448"/>
    </source>
</evidence>
<dbReference type="Gene3D" id="3.40.525.10">
    <property type="entry name" value="CRAL-TRIO lipid binding domain"/>
    <property type="match status" value="1"/>
</dbReference>
<keyword evidence="6 16" id="KW-0963">Cytoplasm</keyword>
<dbReference type="GO" id="GO:0043001">
    <property type="term" value="P:Golgi to plasma membrane protein transport"/>
    <property type="evidence" value="ECO:0007669"/>
    <property type="project" value="TreeGrafter"/>
</dbReference>
<dbReference type="InterPro" id="IPR001251">
    <property type="entry name" value="CRAL-TRIO_dom"/>
</dbReference>
<evidence type="ECO:0000256" key="8">
    <source>
        <dbReference type="ARBA" id="ARBA00022723"/>
    </source>
</evidence>
<accession>A0A2A9PQC0</accession>
<evidence type="ECO:0000259" key="18">
    <source>
        <dbReference type="PROSITE" id="PS50191"/>
    </source>
</evidence>
<feature type="compositionally biased region" description="Low complexity" evidence="17">
    <location>
        <begin position="315"/>
        <end position="380"/>
    </location>
</feature>
<evidence type="ECO:0000256" key="14">
    <source>
        <dbReference type="ARBA" id="ARBA00024146"/>
    </source>
</evidence>
<evidence type="ECO:0000256" key="6">
    <source>
        <dbReference type="ARBA" id="ARBA00022490"/>
    </source>
</evidence>
<evidence type="ECO:0000256" key="11">
    <source>
        <dbReference type="ARBA" id="ARBA00023004"/>
    </source>
</evidence>
<proteinExistence type="inferred from homology"/>
<keyword evidence="8" id="KW-0479">Metal-binding</keyword>
<evidence type="ECO:0000256" key="4">
    <source>
        <dbReference type="ARBA" id="ARBA00018320"/>
    </source>
</evidence>
<dbReference type="GO" id="GO:0005829">
    <property type="term" value="C:cytosol"/>
    <property type="evidence" value="ECO:0007669"/>
    <property type="project" value="TreeGrafter"/>
</dbReference>
<comment type="function">
    <text evidence="15">Non-classical phosphatidylinositol (PtdIns) transfer protein (PITP), which exhibits PtdIns-binding/transfer activity in the absence of detectable PtdCho-binding/transfer activity. Regulates PtdIns(4,5)P2 homeostasis at the plasma membrane. Heme-binding protein that may play a role in organic oxidant-induced stress responses.</text>
</comment>
<evidence type="ECO:0000256" key="10">
    <source>
        <dbReference type="ARBA" id="ARBA00022848"/>
    </source>
</evidence>
<comment type="subcellular location">
    <subcellularLocation>
        <location evidence="16">Cytoplasm</location>
    </subcellularLocation>
    <subcellularLocation>
        <location evidence="2 16">Endoplasmic reticulum membrane</location>
        <topology evidence="2 16">Peripheral membrane protein</topology>
    </subcellularLocation>
    <subcellularLocation>
        <location evidence="16">Microsome membrane</location>
        <topology evidence="16">Peripheral membrane protein</topology>
    </subcellularLocation>
</comment>
<dbReference type="Pfam" id="PF03765">
    <property type="entry name" value="CRAL_TRIO_N"/>
    <property type="match status" value="1"/>
</dbReference>
<dbReference type="GO" id="GO:0017157">
    <property type="term" value="P:regulation of exocytosis"/>
    <property type="evidence" value="ECO:0007669"/>
    <property type="project" value="TreeGrafter"/>
</dbReference>
<reference evidence="19 20" key="2">
    <citation type="journal article" date="2017" name="Sci. Rep.">
        <title>Ant-infecting Ophiocordyceps genomes reveal a high diversity of potential behavioral manipulation genes and a possible major role for enterotoxins.</title>
        <authorList>
            <person name="de Bekker C."/>
            <person name="Ohm R.A."/>
            <person name="Evans H.C."/>
            <person name="Brachmann A."/>
            <person name="Hughes D.P."/>
        </authorList>
    </citation>
    <scope>NUCLEOTIDE SEQUENCE [LARGE SCALE GENOMIC DNA]</scope>
    <source>
        <strain evidence="19 20">SC16a</strain>
    </source>
</reference>
<evidence type="ECO:0000313" key="20">
    <source>
        <dbReference type="Proteomes" id="UP000037136"/>
    </source>
</evidence>
<keyword evidence="12 16" id="KW-0445">Lipid transport</keyword>
<dbReference type="InterPro" id="IPR042938">
    <property type="entry name" value="Sfh5"/>
</dbReference>
<evidence type="ECO:0000256" key="7">
    <source>
        <dbReference type="ARBA" id="ARBA00022617"/>
    </source>
</evidence>
<keyword evidence="11" id="KW-0408">Iron</keyword>
<dbReference type="GO" id="GO:0046872">
    <property type="term" value="F:metal ion binding"/>
    <property type="evidence" value="ECO:0007669"/>
    <property type="project" value="UniProtKB-KW"/>
</dbReference>
<dbReference type="SUPFAM" id="SSF52087">
    <property type="entry name" value="CRAL/TRIO domain"/>
    <property type="match status" value="1"/>
</dbReference>
<dbReference type="GO" id="GO:0032541">
    <property type="term" value="C:cortical endoplasmic reticulum"/>
    <property type="evidence" value="ECO:0007669"/>
    <property type="project" value="TreeGrafter"/>
</dbReference>
<evidence type="ECO:0000256" key="12">
    <source>
        <dbReference type="ARBA" id="ARBA00023055"/>
    </source>
</evidence>
<evidence type="ECO:0000256" key="2">
    <source>
        <dbReference type="ARBA" id="ARBA00004406"/>
    </source>
</evidence>
<dbReference type="GO" id="GO:0005886">
    <property type="term" value="C:plasma membrane"/>
    <property type="evidence" value="ECO:0007669"/>
    <property type="project" value="TreeGrafter"/>
</dbReference>
<evidence type="ECO:0000256" key="3">
    <source>
        <dbReference type="ARBA" id="ARBA00006667"/>
    </source>
</evidence>
<keyword evidence="20" id="KW-1185">Reference proteome</keyword>
<feature type="domain" description="CRAL-TRIO" evidence="18">
    <location>
        <begin position="101"/>
        <end position="273"/>
    </location>
</feature>
<dbReference type="STRING" id="268505.A0A2A9PQC0"/>
<evidence type="ECO:0000256" key="17">
    <source>
        <dbReference type="SAM" id="MobiDB-lite"/>
    </source>
</evidence>
<dbReference type="PANTHER" id="PTHR47669:SF1">
    <property type="entry name" value="PHOSPHATIDYLINOSITOL TRANSFER PROTEIN SFH5"/>
    <property type="match status" value="1"/>
</dbReference>
<organism evidence="19 20">
    <name type="scientific">Ophiocordyceps unilateralis</name>
    <name type="common">Zombie-ant fungus</name>
    <name type="synonym">Torrubia unilateralis</name>
    <dbReference type="NCBI Taxonomy" id="268505"/>
    <lineage>
        <taxon>Eukaryota</taxon>
        <taxon>Fungi</taxon>
        <taxon>Dikarya</taxon>
        <taxon>Ascomycota</taxon>
        <taxon>Pezizomycotina</taxon>
        <taxon>Sordariomycetes</taxon>
        <taxon>Hypocreomycetidae</taxon>
        <taxon>Hypocreales</taxon>
        <taxon>Ophiocordycipitaceae</taxon>
        <taxon>Ophiocordyceps</taxon>
    </lineage>
</organism>
<name>A0A2A9PQC0_OPHUN</name>
<keyword evidence="9 16" id="KW-0256">Endoplasmic reticulum</keyword>
<dbReference type="GO" id="GO:0005789">
    <property type="term" value="C:endoplasmic reticulum membrane"/>
    <property type="evidence" value="ECO:0007669"/>
    <property type="project" value="UniProtKB-SubCell"/>
</dbReference>
<dbReference type="Proteomes" id="UP000037136">
    <property type="component" value="Unassembled WGS sequence"/>
</dbReference>
<evidence type="ECO:0000256" key="1">
    <source>
        <dbReference type="ARBA" id="ARBA00001970"/>
    </source>
</evidence>
<dbReference type="CDD" id="cd00170">
    <property type="entry name" value="SEC14"/>
    <property type="match status" value="1"/>
</dbReference>
<evidence type="ECO:0000256" key="16">
    <source>
        <dbReference type="RuleBase" id="RU367059"/>
    </source>
</evidence>
<reference evidence="19 20" key="1">
    <citation type="journal article" date="2015" name="BMC Genomics">
        <title>Gene expression during zombie ant biting behavior reflects the complexity underlying fungal parasitic behavioral manipulation.</title>
        <authorList>
            <person name="de Bekker C."/>
            <person name="Ohm R.A."/>
            <person name="Loreto R.G."/>
            <person name="Sebastian A."/>
            <person name="Albert I."/>
            <person name="Merrow M."/>
            <person name="Brachmann A."/>
            <person name="Hughes D.P."/>
        </authorList>
    </citation>
    <scope>NUCLEOTIDE SEQUENCE [LARGE SCALE GENOMIC DNA]</scope>
    <source>
        <strain evidence="19 20">SC16a</strain>
    </source>
</reference>
<comment type="cofactor">
    <cofactor evidence="1">
        <name>heme b</name>
        <dbReference type="ChEBI" id="CHEBI:60344"/>
    </cofactor>
</comment>
<dbReference type="InterPro" id="IPR011074">
    <property type="entry name" value="CRAL/TRIO_N_dom"/>
</dbReference>
<evidence type="ECO:0000256" key="9">
    <source>
        <dbReference type="ARBA" id="ARBA00022824"/>
    </source>
</evidence>
<comment type="caution">
    <text evidence="19">The sequence shown here is derived from an EMBL/GenBank/DDBJ whole genome shotgun (WGS) entry which is preliminary data.</text>
</comment>
<dbReference type="Pfam" id="PF00650">
    <property type="entry name" value="CRAL_TRIO"/>
    <property type="match status" value="1"/>
</dbReference>
<protein>
    <recommendedName>
        <fullName evidence="4 16">Phosphatidylinositol transfer protein SFH5</fullName>
        <shortName evidence="16">PITP SFH5</shortName>
    </recommendedName>
</protein>
<dbReference type="GO" id="GO:0008526">
    <property type="term" value="F:phosphatidylinositol transfer activity"/>
    <property type="evidence" value="ECO:0007669"/>
    <property type="project" value="UniProtKB-UniRule"/>
</dbReference>
<evidence type="ECO:0000256" key="15">
    <source>
        <dbReference type="ARBA" id="ARBA00024180"/>
    </source>
</evidence>